<dbReference type="Proteomes" id="UP000027937">
    <property type="component" value="Plasmid p1Ch9693"/>
</dbReference>
<dbReference type="InterPro" id="IPR003497">
    <property type="entry name" value="BRO_N_domain"/>
</dbReference>
<dbReference type="SMART" id="SM01040">
    <property type="entry name" value="Bro-N"/>
    <property type="match status" value="1"/>
</dbReference>
<keyword evidence="3" id="KW-0614">Plasmid</keyword>
<evidence type="ECO:0000256" key="1">
    <source>
        <dbReference type="SAM" id="Coils"/>
    </source>
</evidence>
<dbReference type="Pfam" id="PF02498">
    <property type="entry name" value="Bro-N"/>
    <property type="match status" value="1"/>
</dbReference>
<keyword evidence="4" id="KW-1185">Reference proteome</keyword>
<sequence length="369" mass="42709">MWKENIRLVWVGTFCSSPLHKNINKIKLNKRRNYMTNSLMIFEGSELEILTKEDINFEFEGTVLFNGKQVQGILGYSTSSKTIIRLIRENQKYKVKNSDVLNQHFRKLNNAGETFITEKGVMKLIINSDMPKADEFEEKVWDIVTKVHQTGKYDSTEEQIKLIQDKKERELSLGLYSLQQALKVNPSDYSLSILVNQKDQELKLYKQEKQLEQIQNGIEELDSKIKKATVLREGDKSAKNIAKYFKVYSKNNKPHNQFADKIAKELGFYINPIGNAGYQDKYISINLTNIGGTTVSEIKYSREALELMKEYIRTYGLQVKAQYGKRGLNKGKIIKAEMIFKNGEHIFINENTYNIYSTRSTVSYDIKGI</sequence>
<feature type="domain" description="Bro-N" evidence="2">
    <location>
        <begin position="46"/>
        <end position="151"/>
    </location>
</feature>
<accession>A0ABR4TAV3</accession>
<name>A0ABR4TAV3_CLOHA</name>
<proteinExistence type="predicted"/>
<keyword evidence="1" id="KW-0175">Coiled coil</keyword>
<organism evidence="3 4">
    <name type="scientific">Clostridium haemolyticum NCTC 9693</name>
    <dbReference type="NCBI Taxonomy" id="1443114"/>
    <lineage>
        <taxon>Bacteria</taxon>
        <taxon>Bacillati</taxon>
        <taxon>Bacillota</taxon>
        <taxon>Clostridia</taxon>
        <taxon>Eubacteriales</taxon>
        <taxon>Clostridiaceae</taxon>
        <taxon>Clostridium</taxon>
    </lineage>
</organism>
<gene>
    <name evidence="3" type="ORF">Z960_p0030</name>
</gene>
<geneLocation type="plasmid" evidence="3 4">
    <name>p1Ch9693</name>
</geneLocation>
<dbReference type="EMBL" id="JENX01000125">
    <property type="protein sequence ID" value="KEI14032.1"/>
    <property type="molecule type" value="Genomic_DNA"/>
</dbReference>
<evidence type="ECO:0000313" key="3">
    <source>
        <dbReference type="EMBL" id="KEI14032.1"/>
    </source>
</evidence>
<reference evidence="4" key="1">
    <citation type="journal article" date="2014" name="PLoS ONE">
        <title>Plasmidome interchange between Clostridium botulinum, Clostridium novyi and Clostridium haemolyticum converts strains of independent lineages into distinctly different pathogens.</title>
        <authorList>
            <person name="Skarin H."/>
            <person name="Segerman B."/>
        </authorList>
    </citation>
    <scope>NUCLEOTIDE SEQUENCE [LARGE SCALE GENOMIC DNA]</scope>
    <source>
        <strain evidence="4">NCTC 9693</strain>
    </source>
</reference>
<dbReference type="PROSITE" id="PS51750">
    <property type="entry name" value="BRO_N"/>
    <property type="match status" value="1"/>
</dbReference>
<evidence type="ECO:0000259" key="2">
    <source>
        <dbReference type="PROSITE" id="PS51750"/>
    </source>
</evidence>
<protein>
    <submittedName>
        <fullName evidence="3">BRO family, N-terminal domain protein</fullName>
    </submittedName>
</protein>
<evidence type="ECO:0000313" key="4">
    <source>
        <dbReference type="Proteomes" id="UP000027937"/>
    </source>
</evidence>
<feature type="coiled-coil region" evidence="1">
    <location>
        <begin position="195"/>
        <end position="231"/>
    </location>
</feature>
<comment type="caution">
    <text evidence="3">The sequence shown here is derived from an EMBL/GenBank/DDBJ whole genome shotgun (WGS) entry which is preliminary data.</text>
</comment>